<evidence type="ECO:0000313" key="1">
    <source>
        <dbReference type="EMBL" id="SVD49350.1"/>
    </source>
</evidence>
<proteinExistence type="predicted"/>
<reference evidence="1" key="1">
    <citation type="submission" date="2018-05" db="EMBL/GenBank/DDBJ databases">
        <authorList>
            <person name="Lanie J.A."/>
            <person name="Ng W.-L."/>
            <person name="Kazmierczak K.M."/>
            <person name="Andrzejewski T.M."/>
            <person name="Davidsen T.M."/>
            <person name="Wayne K.J."/>
            <person name="Tettelin H."/>
            <person name="Glass J.I."/>
            <person name="Rusch D."/>
            <person name="Podicherti R."/>
            <person name="Tsui H.-C.T."/>
            <person name="Winkler M.E."/>
        </authorList>
    </citation>
    <scope>NUCLEOTIDE SEQUENCE</scope>
</reference>
<gene>
    <name evidence="1" type="ORF">METZ01_LOCUS402204</name>
</gene>
<organism evidence="1">
    <name type="scientific">marine metagenome</name>
    <dbReference type="NCBI Taxonomy" id="408172"/>
    <lineage>
        <taxon>unclassified sequences</taxon>
        <taxon>metagenomes</taxon>
        <taxon>ecological metagenomes</taxon>
    </lineage>
</organism>
<protein>
    <submittedName>
        <fullName evidence="1">Uncharacterized protein</fullName>
    </submittedName>
</protein>
<sequence length="37" mass="4217">MIFLDAGMKLIKFEMIKNNNLLRNKVTEIELTAGFCG</sequence>
<dbReference type="EMBL" id="UINC01154199">
    <property type="protein sequence ID" value="SVD49350.1"/>
    <property type="molecule type" value="Genomic_DNA"/>
</dbReference>
<accession>A0A382VSM2</accession>
<dbReference type="AlphaFoldDB" id="A0A382VSM2"/>
<name>A0A382VSM2_9ZZZZ</name>